<proteinExistence type="predicted"/>
<reference evidence="1 2" key="1">
    <citation type="journal article" date="2014" name="Agronomy (Basel)">
        <title>A Draft Genome Sequence for Ensete ventricosum, the Drought-Tolerant Tree Against Hunger.</title>
        <authorList>
            <person name="Harrison J."/>
            <person name="Moore K.A."/>
            <person name="Paszkiewicz K."/>
            <person name="Jones T."/>
            <person name="Grant M."/>
            <person name="Ambacheew D."/>
            <person name="Muzemil S."/>
            <person name="Studholme D.J."/>
        </authorList>
    </citation>
    <scope>NUCLEOTIDE SEQUENCE [LARGE SCALE GENOMIC DNA]</scope>
</reference>
<accession>A0A426XVQ5</accession>
<comment type="caution">
    <text evidence="1">The sequence shown here is derived from an EMBL/GenBank/DDBJ whole genome shotgun (WGS) entry which is preliminary data.</text>
</comment>
<dbReference type="AlphaFoldDB" id="A0A426XVQ5"/>
<dbReference type="Proteomes" id="UP000287651">
    <property type="component" value="Unassembled WGS sequence"/>
</dbReference>
<evidence type="ECO:0000313" key="2">
    <source>
        <dbReference type="Proteomes" id="UP000287651"/>
    </source>
</evidence>
<evidence type="ECO:0000313" key="1">
    <source>
        <dbReference type="EMBL" id="RRT43579.1"/>
    </source>
</evidence>
<sequence length="127" mass="13619">MVEGELSSAVSRTLHHQAGRKPIVVITLLLLDQVGRKTVVQSDNFSLFHRFGASLSLYTATSTKVVWVPSMGQSMYAYVRSVKAPTGVASTAGPLLLKRRPKPPLAGCVDGPHSPPPADVRLDAPFI</sequence>
<dbReference type="EMBL" id="AMZH03017047">
    <property type="protein sequence ID" value="RRT43579.1"/>
    <property type="molecule type" value="Genomic_DNA"/>
</dbReference>
<protein>
    <submittedName>
        <fullName evidence="1">Uncharacterized protein</fullName>
    </submittedName>
</protein>
<name>A0A426XVQ5_ENSVE</name>
<gene>
    <name evidence="1" type="ORF">B296_00031777</name>
</gene>
<organism evidence="1 2">
    <name type="scientific">Ensete ventricosum</name>
    <name type="common">Abyssinian banana</name>
    <name type="synonym">Musa ensete</name>
    <dbReference type="NCBI Taxonomy" id="4639"/>
    <lineage>
        <taxon>Eukaryota</taxon>
        <taxon>Viridiplantae</taxon>
        <taxon>Streptophyta</taxon>
        <taxon>Embryophyta</taxon>
        <taxon>Tracheophyta</taxon>
        <taxon>Spermatophyta</taxon>
        <taxon>Magnoliopsida</taxon>
        <taxon>Liliopsida</taxon>
        <taxon>Zingiberales</taxon>
        <taxon>Musaceae</taxon>
        <taxon>Ensete</taxon>
    </lineage>
</organism>